<reference evidence="1" key="1">
    <citation type="submission" date="2022-02" db="EMBL/GenBank/DDBJ databases">
        <title>Plant Genome Project.</title>
        <authorList>
            <person name="Zhang R.-G."/>
        </authorList>
    </citation>
    <scope>NUCLEOTIDE SEQUENCE</scope>
    <source>
        <strain evidence="1">AT1</strain>
    </source>
</reference>
<organism evidence="1 2">
    <name type="scientific">Rhododendron molle</name>
    <name type="common">Chinese azalea</name>
    <name type="synonym">Azalea mollis</name>
    <dbReference type="NCBI Taxonomy" id="49168"/>
    <lineage>
        <taxon>Eukaryota</taxon>
        <taxon>Viridiplantae</taxon>
        <taxon>Streptophyta</taxon>
        <taxon>Embryophyta</taxon>
        <taxon>Tracheophyta</taxon>
        <taxon>Spermatophyta</taxon>
        <taxon>Magnoliopsida</taxon>
        <taxon>eudicotyledons</taxon>
        <taxon>Gunneridae</taxon>
        <taxon>Pentapetalae</taxon>
        <taxon>asterids</taxon>
        <taxon>Ericales</taxon>
        <taxon>Ericaceae</taxon>
        <taxon>Ericoideae</taxon>
        <taxon>Rhodoreae</taxon>
        <taxon>Rhododendron</taxon>
    </lineage>
</organism>
<sequence>MKSQPSTTEQEPSETDPSTFAFAVTRIASAQICHSVGFTSARRSALDTLTDVAARYLRALARSAAAASASCGRTESNLLDVVRALEDLASVHGFRGAWDPSRRPLASVTLTDLWSFVERTDEIPFAKPLPRPPSPERALFTAKWTGVSHVPRWLPAFPEMGEREIGGKERVKEEERSGVVGSCGKVDEKMKMGLLEKRGRVRFKMGLGVGRARGNCEGGGEVGEGLVGVDLRSRVCRGGKRVSCHQNRNVDKEEKEDHREKKRKKSRIGVPRNYI</sequence>
<keyword evidence="2" id="KW-1185">Reference proteome</keyword>
<dbReference type="Proteomes" id="UP001062846">
    <property type="component" value="Chromosome 3"/>
</dbReference>
<evidence type="ECO:0000313" key="2">
    <source>
        <dbReference type="Proteomes" id="UP001062846"/>
    </source>
</evidence>
<proteinExistence type="predicted"/>
<comment type="caution">
    <text evidence="1">The sequence shown here is derived from an EMBL/GenBank/DDBJ whole genome shotgun (WGS) entry which is preliminary data.</text>
</comment>
<gene>
    <name evidence="1" type="ORF">RHMOL_Rhmol03G0180700</name>
</gene>
<accession>A0ACC0PFI9</accession>
<name>A0ACC0PFI9_RHOML</name>
<evidence type="ECO:0000313" key="1">
    <source>
        <dbReference type="EMBL" id="KAI8564425.1"/>
    </source>
</evidence>
<protein>
    <submittedName>
        <fullName evidence="1">Uncharacterized protein</fullName>
    </submittedName>
</protein>
<dbReference type="EMBL" id="CM046390">
    <property type="protein sequence ID" value="KAI8564425.1"/>
    <property type="molecule type" value="Genomic_DNA"/>
</dbReference>